<sequence>MKLFKNFFQECFSKSAVIAGTFFRLFPYSGKRLFAEWWGDHTHTDITGKWISDMAQIGYSSVSKSMETVKTHFKFSDKNYNYCMTLDITQYVQRKYFFENYGQELAGIMFKYLKPDSVFVDIGAHVGYFSVLAAQIAINGEIICFEPLPQNYTKLVQNININRLKNASINQLGLSNQSGTFTLHVDPYNDGGHSFDDNWCFYSHPLPVNVVTFDEWTEKNKINRIDFIKIDVEGHELNVIQGMVESLKKFKPGIIFCEANEISELPIINLLESHGYKHSRQIDKYPGPKHPKRGLLCDLVFHHS</sequence>
<dbReference type="SUPFAM" id="SSF53335">
    <property type="entry name" value="S-adenosyl-L-methionine-dependent methyltransferases"/>
    <property type="match status" value="1"/>
</dbReference>
<protein>
    <recommendedName>
        <fullName evidence="1">Methyltransferase FkbM domain-containing protein</fullName>
    </recommendedName>
</protein>
<dbReference type="PANTHER" id="PTHR34203:SF15">
    <property type="entry name" value="SLL1173 PROTEIN"/>
    <property type="match status" value="1"/>
</dbReference>
<evidence type="ECO:0000313" key="2">
    <source>
        <dbReference type="EMBL" id="OGL46381.1"/>
    </source>
</evidence>
<dbReference type="AlphaFoldDB" id="A0A1F7RY30"/>
<dbReference type="Gene3D" id="3.40.50.150">
    <property type="entry name" value="Vaccinia Virus protein VP39"/>
    <property type="match status" value="1"/>
</dbReference>
<dbReference type="InterPro" id="IPR052514">
    <property type="entry name" value="SAM-dependent_MTase"/>
</dbReference>
<dbReference type="NCBIfam" id="TIGR01444">
    <property type="entry name" value="fkbM_fam"/>
    <property type="match status" value="1"/>
</dbReference>
<dbReference type="Pfam" id="PF05050">
    <property type="entry name" value="Methyltransf_21"/>
    <property type="match status" value="1"/>
</dbReference>
<evidence type="ECO:0000259" key="1">
    <source>
        <dbReference type="Pfam" id="PF05050"/>
    </source>
</evidence>
<accession>A0A1F7RY30</accession>
<dbReference type="InterPro" id="IPR006342">
    <property type="entry name" value="FkbM_mtfrase"/>
</dbReference>
<dbReference type="Proteomes" id="UP000179266">
    <property type="component" value="Unassembled WGS sequence"/>
</dbReference>
<gene>
    <name evidence="2" type="ORF">A2161_03000</name>
</gene>
<name>A0A1F7RY30_9BACT</name>
<feature type="domain" description="Methyltransferase FkbM" evidence="1">
    <location>
        <begin position="121"/>
        <end position="277"/>
    </location>
</feature>
<dbReference type="PANTHER" id="PTHR34203">
    <property type="entry name" value="METHYLTRANSFERASE, FKBM FAMILY PROTEIN"/>
    <property type="match status" value="1"/>
</dbReference>
<dbReference type="EMBL" id="MGDD01000130">
    <property type="protein sequence ID" value="OGL46381.1"/>
    <property type="molecule type" value="Genomic_DNA"/>
</dbReference>
<reference evidence="2 3" key="1">
    <citation type="journal article" date="2016" name="Nat. Commun.">
        <title>Thousands of microbial genomes shed light on interconnected biogeochemical processes in an aquifer system.</title>
        <authorList>
            <person name="Anantharaman K."/>
            <person name="Brown C.T."/>
            <person name="Hug L.A."/>
            <person name="Sharon I."/>
            <person name="Castelle C.J."/>
            <person name="Probst A.J."/>
            <person name="Thomas B.C."/>
            <person name="Singh A."/>
            <person name="Wilkins M.J."/>
            <person name="Karaoz U."/>
            <person name="Brodie E.L."/>
            <person name="Williams K.H."/>
            <person name="Hubbard S.S."/>
            <person name="Banfield J.F."/>
        </authorList>
    </citation>
    <scope>NUCLEOTIDE SEQUENCE [LARGE SCALE GENOMIC DNA]</scope>
</reference>
<dbReference type="InterPro" id="IPR029063">
    <property type="entry name" value="SAM-dependent_MTases_sf"/>
</dbReference>
<comment type="caution">
    <text evidence="2">The sequence shown here is derived from an EMBL/GenBank/DDBJ whole genome shotgun (WGS) entry which is preliminary data.</text>
</comment>
<proteinExistence type="predicted"/>
<organism evidence="2 3">
    <name type="scientific">Candidatus Schekmanbacteria bacterium RBG_13_48_7</name>
    <dbReference type="NCBI Taxonomy" id="1817878"/>
    <lineage>
        <taxon>Bacteria</taxon>
        <taxon>Candidatus Schekmaniibacteriota</taxon>
    </lineage>
</organism>
<evidence type="ECO:0000313" key="3">
    <source>
        <dbReference type="Proteomes" id="UP000179266"/>
    </source>
</evidence>